<gene>
    <name evidence="2" type="ordered locus">Psed_6256</name>
</gene>
<dbReference type="KEGG" id="pdx:Psed_6256"/>
<dbReference type="Proteomes" id="UP000007809">
    <property type="component" value="Chromosome"/>
</dbReference>
<organism evidence="2 3">
    <name type="scientific">Pseudonocardia dioxanivorans (strain ATCC 55486 / DSM 44775 / JCM 13855 / CB1190)</name>
    <dbReference type="NCBI Taxonomy" id="675635"/>
    <lineage>
        <taxon>Bacteria</taxon>
        <taxon>Bacillati</taxon>
        <taxon>Actinomycetota</taxon>
        <taxon>Actinomycetes</taxon>
        <taxon>Pseudonocardiales</taxon>
        <taxon>Pseudonocardiaceae</taxon>
        <taxon>Pseudonocardia</taxon>
    </lineage>
</organism>
<keyword evidence="3" id="KW-1185">Reference proteome</keyword>
<feature type="transmembrane region" description="Helical" evidence="1">
    <location>
        <begin position="12"/>
        <end position="33"/>
    </location>
</feature>
<keyword evidence="1" id="KW-1133">Transmembrane helix</keyword>
<evidence type="ECO:0000313" key="2">
    <source>
        <dbReference type="EMBL" id="AEA28357.1"/>
    </source>
</evidence>
<dbReference type="eggNOG" id="ENOG5032WD8">
    <property type="taxonomic scope" value="Bacteria"/>
</dbReference>
<dbReference type="HOGENOM" id="CLU_1873060_0_0_11"/>
<dbReference type="AlphaFoldDB" id="F4CQ84"/>
<dbReference type="OrthoDB" id="5072596at2"/>
<feature type="transmembrane region" description="Helical" evidence="1">
    <location>
        <begin position="83"/>
        <end position="100"/>
    </location>
</feature>
<dbReference type="RefSeq" id="WP_013678244.1">
    <property type="nucleotide sequence ID" value="NC_015312.1"/>
</dbReference>
<feature type="transmembrane region" description="Helical" evidence="1">
    <location>
        <begin position="45"/>
        <end position="63"/>
    </location>
</feature>
<protein>
    <submittedName>
        <fullName evidence="2">Uncharacterized protein</fullName>
    </submittedName>
</protein>
<feature type="transmembrane region" description="Helical" evidence="1">
    <location>
        <begin position="112"/>
        <end position="134"/>
    </location>
</feature>
<reference evidence="2 3" key="1">
    <citation type="journal article" date="2011" name="J. Bacteriol.">
        <title>Genome sequence of the 1,4-dioxane-degrading Pseudonocardia dioxanivorans strain CB1190.</title>
        <authorList>
            <person name="Sales C.M."/>
            <person name="Mahendra S."/>
            <person name="Grostern A."/>
            <person name="Parales R.E."/>
            <person name="Goodwin L.A."/>
            <person name="Woyke T."/>
            <person name="Nolan M."/>
            <person name="Lapidus A."/>
            <person name="Chertkov O."/>
            <person name="Ovchinnikova G."/>
            <person name="Sczyrba A."/>
            <person name="Alvarez-Cohen L."/>
        </authorList>
    </citation>
    <scope>NUCLEOTIDE SEQUENCE [LARGE SCALE GENOMIC DNA]</scope>
    <source>
        <strain evidence="3">ATCC 55486 / DSM 44775 / JCM 13855 / CB1190</strain>
    </source>
</reference>
<proteinExistence type="predicted"/>
<accession>F4CQ84</accession>
<name>F4CQ84_PSEUX</name>
<evidence type="ECO:0000313" key="3">
    <source>
        <dbReference type="Proteomes" id="UP000007809"/>
    </source>
</evidence>
<sequence length="145" mass="15535">MAEQADTRLSRVDGAVVGAVVDLFVYTVVLNLFVEYLPGVISETFTLSLLTAVLLKVVLEVVLVAKKRVVGRFRAASTRTGKVVAGVMVWAVAFGSKFLVLEAVDLVFGDRVGLGGFFSVTLLVVTLLLARAAVRLLLERAPRDG</sequence>
<evidence type="ECO:0000256" key="1">
    <source>
        <dbReference type="SAM" id="Phobius"/>
    </source>
</evidence>
<keyword evidence="1" id="KW-0472">Membrane</keyword>
<keyword evidence="1" id="KW-0812">Transmembrane</keyword>
<dbReference type="STRING" id="675635.Psed_6256"/>
<dbReference type="EMBL" id="CP002593">
    <property type="protein sequence ID" value="AEA28357.1"/>
    <property type="molecule type" value="Genomic_DNA"/>
</dbReference>